<keyword evidence="3" id="KW-0813">Transport</keyword>
<evidence type="ECO:0000256" key="5">
    <source>
        <dbReference type="ARBA" id="ARBA00022519"/>
    </source>
</evidence>
<dbReference type="GO" id="GO:0005524">
    <property type="term" value="F:ATP binding"/>
    <property type="evidence" value="ECO:0007669"/>
    <property type="project" value="UniProtKB-KW"/>
</dbReference>
<keyword evidence="7 11" id="KW-0067">ATP-binding</keyword>
<dbReference type="NCBIfam" id="TIGR01727">
    <property type="entry name" value="oligo_HPY"/>
    <property type="match status" value="1"/>
</dbReference>
<reference evidence="11" key="1">
    <citation type="journal article" date="2014" name="Int. J. Syst. Evol. Microbiol.">
        <title>Complete genome sequence of Corynebacterium casei LMG S-19264T (=DSM 44701T), isolated from a smear-ripened cheese.</title>
        <authorList>
            <consortium name="US DOE Joint Genome Institute (JGI-PGF)"/>
            <person name="Walter F."/>
            <person name="Albersmeier A."/>
            <person name="Kalinowski J."/>
            <person name="Ruckert C."/>
        </authorList>
    </citation>
    <scope>NUCLEOTIDE SEQUENCE</scope>
    <source>
        <strain evidence="11">CGMCC 1.12777</strain>
    </source>
</reference>
<dbReference type="GO" id="GO:0005886">
    <property type="term" value="C:plasma membrane"/>
    <property type="evidence" value="ECO:0007669"/>
    <property type="project" value="UniProtKB-SubCell"/>
</dbReference>
<dbReference type="InterPro" id="IPR027417">
    <property type="entry name" value="P-loop_NTPase"/>
</dbReference>
<evidence type="ECO:0000259" key="10">
    <source>
        <dbReference type="PROSITE" id="PS50893"/>
    </source>
</evidence>
<dbReference type="InterPro" id="IPR013563">
    <property type="entry name" value="Oligopep_ABC_C"/>
</dbReference>
<dbReference type="PROSITE" id="PS50893">
    <property type="entry name" value="ABC_TRANSPORTER_2"/>
    <property type="match status" value="1"/>
</dbReference>
<dbReference type="FunFam" id="3.40.50.300:FF:000016">
    <property type="entry name" value="Oligopeptide ABC transporter ATP-binding component"/>
    <property type="match status" value="1"/>
</dbReference>
<evidence type="ECO:0000256" key="2">
    <source>
        <dbReference type="ARBA" id="ARBA00005417"/>
    </source>
</evidence>
<comment type="similarity">
    <text evidence="2">Belongs to the ABC transporter superfamily.</text>
</comment>
<gene>
    <name evidence="11" type="ORF">GCM10007096_26500</name>
</gene>
<comment type="caution">
    <text evidence="11">The sequence shown here is derived from an EMBL/GenBank/DDBJ whole genome shotgun (WGS) entry which is preliminary data.</text>
</comment>
<keyword evidence="9" id="KW-0472">Membrane</keyword>
<dbReference type="Pfam" id="PF00005">
    <property type="entry name" value="ABC_tran"/>
    <property type="match status" value="1"/>
</dbReference>
<dbReference type="Pfam" id="PF08352">
    <property type="entry name" value="oligo_HPY"/>
    <property type="match status" value="1"/>
</dbReference>
<accession>A0A8J2ZXN4</accession>
<dbReference type="GO" id="GO:0015833">
    <property type="term" value="P:peptide transport"/>
    <property type="evidence" value="ECO:0007669"/>
    <property type="project" value="InterPro"/>
</dbReference>
<comment type="subcellular location">
    <subcellularLocation>
        <location evidence="1">Cell membrane</location>
        <topology evidence="1">Peripheral membrane protein</topology>
    </subcellularLocation>
</comment>
<organism evidence="11 12">
    <name type="scientific">Pullulanibacillus pueri</name>
    <dbReference type="NCBI Taxonomy" id="1437324"/>
    <lineage>
        <taxon>Bacteria</taxon>
        <taxon>Bacillati</taxon>
        <taxon>Bacillota</taxon>
        <taxon>Bacilli</taxon>
        <taxon>Bacillales</taxon>
        <taxon>Sporolactobacillaceae</taxon>
        <taxon>Pullulanibacillus</taxon>
    </lineage>
</organism>
<evidence type="ECO:0000256" key="8">
    <source>
        <dbReference type="ARBA" id="ARBA00022967"/>
    </source>
</evidence>
<dbReference type="SUPFAM" id="SSF52540">
    <property type="entry name" value="P-loop containing nucleoside triphosphate hydrolases"/>
    <property type="match status" value="1"/>
</dbReference>
<dbReference type="AlphaFoldDB" id="A0A8J2ZXN4"/>
<evidence type="ECO:0000256" key="1">
    <source>
        <dbReference type="ARBA" id="ARBA00004202"/>
    </source>
</evidence>
<protein>
    <submittedName>
        <fullName evidence="11">ABC transporter ATP-binding protein</fullName>
    </submittedName>
</protein>
<keyword evidence="5" id="KW-0997">Cell inner membrane</keyword>
<feature type="domain" description="ABC transporter" evidence="10">
    <location>
        <begin position="7"/>
        <end position="255"/>
    </location>
</feature>
<dbReference type="PROSITE" id="PS00211">
    <property type="entry name" value="ABC_TRANSPORTER_1"/>
    <property type="match status" value="1"/>
</dbReference>
<proteinExistence type="inferred from homology"/>
<evidence type="ECO:0000256" key="3">
    <source>
        <dbReference type="ARBA" id="ARBA00022448"/>
    </source>
</evidence>
<keyword evidence="8" id="KW-1278">Translocase</keyword>
<dbReference type="InterPro" id="IPR017871">
    <property type="entry name" value="ABC_transporter-like_CS"/>
</dbReference>
<keyword evidence="12" id="KW-1185">Reference proteome</keyword>
<dbReference type="InterPro" id="IPR003593">
    <property type="entry name" value="AAA+_ATPase"/>
</dbReference>
<reference evidence="11" key="2">
    <citation type="submission" date="2020-09" db="EMBL/GenBank/DDBJ databases">
        <authorList>
            <person name="Sun Q."/>
            <person name="Zhou Y."/>
        </authorList>
    </citation>
    <scope>NUCLEOTIDE SEQUENCE</scope>
    <source>
        <strain evidence="11">CGMCC 1.12777</strain>
    </source>
</reference>
<evidence type="ECO:0000256" key="7">
    <source>
        <dbReference type="ARBA" id="ARBA00022840"/>
    </source>
</evidence>
<keyword evidence="6" id="KW-0547">Nucleotide-binding</keyword>
<evidence type="ECO:0000313" key="11">
    <source>
        <dbReference type="EMBL" id="GGH84131.1"/>
    </source>
</evidence>
<keyword evidence="4" id="KW-1003">Cell membrane</keyword>
<dbReference type="SMART" id="SM00382">
    <property type="entry name" value="AAA"/>
    <property type="match status" value="1"/>
</dbReference>
<evidence type="ECO:0000256" key="4">
    <source>
        <dbReference type="ARBA" id="ARBA00022475"/>
    </source>
</evidence>
<evidence type="ECO:0000256" key="6">
    <source>
        <dbReference type="ARBA" id="ARBA00022741"/>
    </source>
</evidence>
<evidence type="ECO:0000313" key="12">
    <source>
        <dbReference type="Proteomes" id="UP000656813"/>
    </source>
</evidence>
<dbReference type="RefSeq" id="WP_188497854.1">
    <property type="nucleotide sequence ID" value="NZ_BMFV01000020.1"/>
</dbReference>
<dbReference type="InterPro" id="IPR050388">
    <property type="entry name" value="ABC_Ni/Peptide_Import"/>
</dbReference>
<dbReference type="PANTHER" id="PTHR43297">
    <property type="entry name" value="OLIGOPEPTIDE TRANSPORT ATP-BINDING PROTEIN APPD"/>
    <property type="match status" value="1"/>
</dbReference>
<dbReference type="PANTHER" id="PTHR43297:SF14">
    <property type="entry name" value="ATPASE AAA-TYPE CORE DOMAIN-CONTAINING PROTEIN"/>
    <property type="match status" value="1"/>
</dbReference>
<dbReference type="Proteomes" id="UP000656813">
    <property type="component" value="Unassembled WGS sequence"/>
</dbReference>
<sequence length="330" mass="36245">MTDILQIENLNIHFRTAEGSLSAVHDLSFSVKKGETVCVVGESGCGKSISALSIMGLLPENGHIAQGKILFEGTDLLSLKPDQMRKMRGNKISMVFQEPMTALNPVFTIGYQLREPLRIHQGFSKKQAHVKGIELLKQVGLSLPEQRMKQYPHELSGGMRQRVMIAMALACHPQILIADEPTTALDVTIQAQILDLINDMKEQLGTSVVMITHDMGVVAETADRVVVMYAGEIVEEGDVETVFNDPQHPYTKGLLASVPKVEGELTQLQAIPGSLPNLGEAIVGCRFQSRCPFAMDICRSQAPPIYEENGHQTRCWMKEGESIADNIVPS</sequence>
<name>A0A8J2ZXN4_9BACL</name>
<dbReference type="Gene3D" id="3.40.50.300">
    <property type="entry name" value="P-loop containing nucleotide triphosphate hydrolases"/>
    <property type="match status" value="1"/>
</dbReference>
<dbReference type="GO" id="GO:0016887">
    <property type="term" value="F:ATP hydrolysis activity"/>
    <property type="evidence" value="ECO:0007669"/>
    <property type="project" value="InterPro"/>
</dbReference>
<dbReference type="InterPro" id="IPR003439">
    <property type="entry name" value="ABC_transporter-like_ATP-bd"/>
</dbReference>
<dbReference type="CDD" id="cd03257">
    <property type="entry name" value="ABC_NikE_OppD_transporters"/>
    <property type="match status" value="1"/>
</dbReference>
<evidence type="ECO:0000256" key="9">
    <source>
        <dbReference type="ARBA" id="ARBA00023136"/>
    </source>
</evidence>
<dbReference type="EMBL" id="BMFV01000020">
    <property type="protein sequence ID" value="GGH84131.1"/>
    <property type="molecule type" value="Genomic_DNA"/>
</dbReference>